<dbReference type="OrthoDB" id="9804023at2"/>
<sequence length="821" mass="89497">MATAVVAGRRSPRQATRALLPQWIARLVGLAALCTVGALEWQRLVADLSTGRVLLWVLAAVGAAAGVLLADRARGRLRLFALPLVVLAALFAGYLLAGLELRFLRPRHWDELFSGLGSGLQALGTVRLPYDSADAWPRIVLELLGVQLLILSGLLTFWPRAVVRSAGRAPLRVPERGYPFVALAVMIVVVASPIVSIGGTQPVLLGLGIAALAVCFLWLERLPLRPGMGVAALLGIALAGALPLAATADRGEPWFDYRSFAESLGPDDPVRFSWTQSYGPITWPRDGNEVLRVVSGEPLYWKARNLDTFNGIAWQVREEPQATQSVDEPFEADLPEDYEDRSAWTSEIEVSIKRVQTTDVIAAGTILDVRNTSRVVRPGFSPGTMDAPAGFRRNDSYRAQVHFPKPQGTALEEATTGEAERQEGERTLIVPFKEGEGPLRPQGAFGDSNPVTDARVEFAAWGSGDVSYAEYDRRNGSRIDRPLDELMQTTRYARTWELVQRLKKDADTPVEYIRAVDDYLHQPEFRYIERPPAVPVDDAPLDFFINVSHQGYCQHYAGAMAVMLRMGGIPARVATGFSPGGYSESKKAWIVRDTDAHAWVEVWFDQYGWVTLDPTPAATPARSRVAATLTTPRSSPSVSPDSGGGSTSGDAGEANPRAVRPELQVGTGDTALADDSSGVPRWLVWTAVVLLVLAAVVAAALFIRRPRGKTPMDRAIAEVEDALRRVGRPVATGTTLTQLESRLGSHSPEVAAYFRALASGRYAPVPERPSARGRRALRRALAQGLGFGGRLRALWAMPPRVERGWREPRTRSLDLEVSARS</sequence>
<keyword evidence="2" id="KW-1133">Transmembrane helix</keyword>
<dbReference type="SUPFAM" id="SSF54001">
    <property type="entry name" value="Cysteine proteinases"/>
    <property type="match status" value="1"/>
</dbReference>
<dbReference type="InterPro" id="IPR002931">
    <property type="entry name" value="Transglutaminase-like"/>
</dbReference>
<feature type="transmembrane region" description="Helical" evidence="2">
    <location>
        <begin position="178"/>
        <end position="197"/>
    </location>
</feature>
<feature type="domain" description="Transglutaminase-like" evidence="3">
    <location>
        <begin position="545"/>
        <end position="616"/>
    </location>
</feature>
<feature type="transmembrane region" description="Helical" evidence="2">
    <location>
        <begin position="682"/>
        <end position="703"/>
    </location>
</feature>
<feature type="transmembrane region" description="Helical" evidence="2">
    <location>
        <begin position="53"/>
        <end position="70"/>
    </location>
</feature>
<protein>
    <submittedName>
        <fullName evidence="4">Transglutaminase superfamily protein</fullName>
    </submittedName>
</protein>
<organism evidence="4 5">
    <name type="scientific">Solirubrobacter pauli</name>
    <dbReference type="NCBI Taxonomy" id="166793"/>
    <lineage>
        <taxon>Bacteria</taxon>
        <taxon>Bacillati</taxon>
        <taxon>Actinomycetota</taxon>
        <taxon>Thermoleophilia</taxon>
        <taxon>Solirubrobacterales</taxon>
        <taxon>Solirubrobacteraceae</taxon>
        <taxon>Solirubrobacter</taxon>
    </lineage>
</organism>
<feature type="region of interest" description="Disordered" evidence="1">
    <location>
        <begin position="621"/>
        <end position="658"/>
    </location>
</feature>
<keyword evidence="2" id="KW-0812">Transmembrane</keyword>
<evidence type="ECO:0000256" key="1">
    <source>
        <dbReference type="SAM" id="MobiDB-lite"/>
    </source>
</evidence>
<dbReference type="Gene3D" id="3.10.620.30">
    <property type="match status" value="1"/>
</dbReference>
<keyword evidence="2" id="KW-0472">Membrane</keyword>
<accession>A0A660LGB5</accession>
<dbReference type="SMART" id="SM00460">
    <property type="entry name" value="TGc"/>
    <property type="match status" value="1"/>
</dbReference>
<feature type="transmembrane region" description="Helical" evidence="2">
    <location>
        <begin position="23"/>
        <end position="41"/>
    </location>
</feature>
<comment type="caution">
    <text evidence="4">The sequence shown here is derived from an EMBL/GenBank/DDBJ whole genome shotgun (WGS) entry which is preliminary data.</text>
</comment>
<feature type="compositionally biased region" description="Low complexity" evidence="1">
    <location>
        <begin position="628"/>
        <end position="641"/>
    </location>
</feature>
<evidence type="ECO:0000313" key="4">
    <source>
        <dbReference type="EMBL" id="RKQ91964.1"/>
    </source>
</evidence>
<dbReference type="AlphaFoldDB" id="A0A660LGB5"/>
<dbReference type="Pfam" id="PF01841">
    <property type="entry name" value="Transglut_core"/>
    <property type="match status" value="1"/>
</dbReference>
<dbReference type="PANTHER" id="PTHR42736:SF1">
    <property type="entry name" value="PROTEIN-GLUTAMINE GAMMA-GLUTAMYLTRANSFERASE"/>
    <property type="match status" value="1"/>
</dbReference>
<dbReference type="PANTHER" id="PTHR42736">
    <property type="entry name" value="PROTEIN-GLUTAMINE GAMMA-GLUTAMYLTRANSFERASE"/>
    <property type="match status" value="1"/>
</dbReference>
<gene>
    <name evidence="4" type="ORF">C8N24_1803</name>
</gene>
<proteinExistence type="predicted"/>
<name>A0A660LGB5_9ACTN</name>
<dbReference type="Proteomes" id="UP000278962">
    <property type="component" value="Unassembled WGS sequence"/>
</dbReference>
<keyword evidence="5" id="KW-1185">Reference proteome</keyword>
<feature type="transmembrane region" description="Helical" evidence="2">
    <location>
        <begin position="226"/>
        <end position="246"/>
    </location>
</feature>
<dbReference type="InterPro" id="IPR038765">
    <property type="entry name" value="Papain-like_cys_pep_sf"/>
</dbReference>
<reference evidence="4 5" key="1">
    <citation type="submission" date="2018-10" db="EMBL/GenBank/DDBJ databases">
        <title>Genomic Encyclopedia of Archaeal and Bacterial Type Strains, Phase II (KMG-II): from individual species to whole genera.</title>
        <authorList>
            <person name="Goeker M."/>
        </authorList>
    </citation>
    <scope>NUCLEOTIDE SEQUENCE [LARGE SCALE GENOMIC DNA]</scope>
    <source>
        <strain evidence="4 5">DSM 14954</strain>
    </source>
</reference>
<dbReference type="RefSeq" id="WP_121249711.1">
    <property type="nucleotide sequence ID" value="NZ_RBIL01000001.1"/>
</dbReference>
<dbReference type="InterPro" id="IPR052901">
    <property type="entry name" value="Bact_TGase-like"/>
</dbReference>
<feature type="transmembrane region" description="Helical" evidence="2">
    <location>
        <begin position="77"/>
        <end position="97"/>
    </location>
</feature>
<dbReference type="EMBL" id="RBIL01000001">
    <property type="protein sequence ID" value="RKQ91964.1"/>
    <property type="molecule type" value="Genomic_DNA"/>
</dbReference>
<feature type="transmembrane region" description="Helical" evidence="2">
    <location>
        <begin position="139"/>
        <end position="158"/>
    </location>
</feature>
<evidence type="ECO:0000256" key="2">
    <source>
        <dbReference type="SAM" id="Phobius"/>
    </source>
</evidence>
<evidence type="ECO:0000313" key="5">
    <source>
        <dbReference type="Proteomes" id="UP000278962"/>
    </source>
</evidence>
<evidence type="ECO:0000259" key="3">
    <source>
        <dbReference type="SMART" id="SM00460"/>
    </source>
</evidence>
<feature type="transmembrane region" description="Helical" evidence="2">
    <location>
        <begin position="203"/>
        <end position="219"/>
    </location>
</feature>